<accession>A0A1Y1ZSF8</accession>
<name>A0A1Y1ZSF8_9PLEO</name>
<organism evidence="2 3">
    <name type="scientific">Clohesyomyces aquaticus</name>
    <dbReference type="NCBI Taxonomy" id="1231657"/>
    <lineage>
        <taxon>Eukaryota</taxon>
        <taxon>Fungi</taxon>
        <taxon>Dikarya</taxon>
        <taxon>Ascomycota</taxon>
        <taxon>Pezizomycotina</taxon>
        <taxon>Dothideomycetes</taxon>
        <taxon>Pleosporomycetidae</taxon>
        <taxon>Pleosporales</taxon>
        <taxon>Lindgomycetaceae</taxon>
        <taxon>Clohesyomyces</taxon>
    </lineage>
</organism>
<dbReference type="SUPFAM" id="SSF57997">
    <property type="entry name" value="Tropomyosin"/>
    <property type="match status" value="1"/>
</dbReference>
<comment type="caution">
    <text evidence="2">The sequence shown here is derived from an EMBL/GenBank/DDBJ whole genome shotgun (WGS) entry which is preliminary data.</text>
</comment>
<sequence>MAGGYQGPINLLGSKYAAGSVLRFAASPPSAQPDTAVATREQISASERAMPVMAPSDDYNPGTQLAMVQSANLKEDVDKHSAFVDKSLSTTVFNIRQLLNLIRTSVTKDNKALEEELKAVEELWSELEQLFRVAKEAKDAVPRFMDKQKENMSLYHSSCMKDAMNDSQQEVDIQLKKVNIQNTLILEQQQAFLDYKASTEKKLKNLGELQERCSRLTLERGLLTTERDTFKQQVEASCASSEEGLKVVEYLQAEVSKLQVSKQELVSDNDSLRKDVSDLQNQLESMKQKISDHFEKEVSRLNDLLSKESQKCVALDSLVRTLRSGDSGMKAELDKMKELQRNQQLKFTNQANEFAAINKAKTDLQGQLTSAQDELASLSKENASLNKKIAKLGSLEAVHASLSASNDILQKDLKNQQGKVDKAEEECKKAKADMQTLEGKINKVAQESEALSQKLKKAHLNNEELEMENNELICKHAEFKKAMAGLNSAKSETNSLKQEVAKLQATIEDLEKEMVASSKVVQVAGDAGQGDEVLQGKVNVMEGEKAALEAQVQSMADDVDSWKELAERSYNEYKELRKACEAKDAQLKKLTNESMQSNGASGKVNEQTVKYWRDKYEAVLEKYSH</sequence>
<protein>
    <submittedName>
        <fullName evidence="2">Uncharacterized protein</fullName>
    </submittedName>
</protein>
<dbReference type="Gene3D" id="1.10.287.1490">
    <property type="match status" value="1"/>
</dbReference>
<feature type="coiled-coil region" evidence="1">
    <location>
        <begin position="361"/>
        <end position="593"/>
    </location>
</feature>
<dbReference type="STRING" id="1231657.A0A1Y1ZSF8"/>
<evidence type="ECO:0000313" key="2">
    <source>
        <dbReference type="EMBL" id="ORY13140.1"/>
    </source>
</evidence>
<gene>
    <name evidence="2" type="ORF">BCR34DRAFT_535926</name>
</gene>
<dbReference type="OrthoDB" id="3945906at2759"/>
<keyword evidence="1" id="KW-0175">Coiled coil</keyword>
<keyword evidence="3" id="KW-1185">Reference proteome</keyword>
<proteinExistence type="predicted"/>
<feature type="coiled-coil region" evidence="1">
    <location>
        <begin position="262"/>
        <end position="296"/>
    </location>
</feature>
<dbReference type="Proteomes" id="UP000193144">
    <property type="component" value="Unassembled WGS sequence"/>
</dbReference>
<dbReference type="EMBL" id="MCFA01000044">
    <property type="protein sequence ID" value="ORY13140.1"/>
    <property type="molecule type" value="Genomic_DNA"/>
</dbReference>
<evidence type="ECO:0000313" key="3">
    <source>
        <dbReference type="Proteomes" id="UP000193144"/>
    </source>
</evidence>
<evidence type="ECO:0000256" key="1">
    <source>
        <dbReference type="SAM" id="Coils"/>
    </source>
</evidence>
<dbReference type="AlphaFoldDB" id="A0A1Y1ZSF8"/>
<feature type="coiled-coil region" evidence="1">
    <location>
        <begin position="103"/>
        <end position="130"/>
    </location>
</feature>
<reference evidence="2 3" key="1">
    <citation type="submission" date="2016-07" db="EMBL/GenBank/DDBJ databases">
        <title>Pervasive Adenine N6-methylation of Active Genes in Fungi.</title>
        <authorList>
            <consortium name="DOE Joint Genome Institute"/>
            <person name="Mondo S.J."/>
            <person name="Dannebaum R.O."/>
            <person name="Kuo R.C."/>
            <person name="Labutti K."/>
            <person name="Haridas S."/>
            <person name="Kuo A."/>
            <person name="Salamov A."/>
            <person name="Ahrendt S.R."/>
            <person name="Lipzen A."/>
            <person name="Sullivan W."/>
            <person name="Andreopoulos W.B."/>
            <person name="Clum A."/>
            <person name="Lindquist E."/>
            <person name="Daum C."/>
            <person name="Ramamoorthy G.K."/>
            <person name="Gryganskyi A."/>
            <person name="Culley D."/>
            <person name="Magnuson J.K."/>
            <person name="James T.Y."/>
            <person name="O'Malley M.A."/>
            <person name="Stajich J.E."/>
            <person name="Spatafora J.W."/>
            <person name="Visel A."/>
            <person name="Grigoriev I.V."/>
        </authorList>
    </citation>
    <scope>NUCLEOTIDE SEQUENCE [LARGE SCALE GENOMIC DNA]</scope>
    <source>
        <strain evidence="2 3">CBS 115471</strain>
    </source>
</reference>